<comment type="caution">
    <text evidence="2">The sequence shown here is derived from an EMBL/GenBank/DDBJ whole genome shotgun (WGS) entry which is preliminary data.</text>
</comment>
<dbReference type="EMBL" id="DRMJ01000533">
    <property type="protein sequence ID" value="HHL43959.1"/>
    <property type="molecule type" value="Genomic_DNA"/>
</dbReference>
<dbReference type="InterPro" id="IPR054061">
    <property type="entry name" value="DUF6915"/>
</dbReference>
<name>A0A7C5QT36_9PROT</name>
<proteinExistence type="predicted"/>
<sequence length="92" mass="10662">MSSLVEHQQDCIRLLGRPWTKVHIWLDAKFAQHGEMHRHCRHHSEGIEVIRQRWGPEAASAAERHVIMDCGHIPNAQDYEAGTVDYLGRQKQ</sequence>
<protein>
    <recommendedName>
        <fullName evidence="1">DUF6915 domain-containing protein</fullName>
    </recommendedName>
</protein>
<feature type="domain" description="DUF6915" evidence="1">
    <location>
        <begin position="19"/>
        <end position="80"/>
    </location>
</feature>
<reference evidence="2" key="1">
    <citation type="journal article" date="2020" name="mSystems">
        <title>Genome- and Community-Level Interaction Insights into Carbon Utilization and Element Cycling Functions of Hydrothermarchaeota in Hydrothermal Sediment.</title>
        <authorList>
            <person name="Zhou Z."/>
            <person name="Liu Y."/>
            <person name="Xu W."/>
            <person name="Pan J."/>
            <person name="Luo Z.H."/>
            <person name="Li M."/>
        </authorList>
    </citation>
    <scope>NUCLEOTIDE SEQUENCE [LARGE SCALE GENOMIC DNA]</scope>
    <source>
        <strain evidence="2">HyVt-485</strain>
    </source>
</reference>
<accession>A0A7C5QT36</accession>
<dbReference type="Proteomes" id="UP000885830">
    <property type="component" value="Unassembled WGS sequence"/>
</dbReference>
<organism evidence="2">
    <name type="scientific">Hellea balneolensis</name>
    <dbReference type="NCBI Taxonomy" id="287478"/>
    <lineage>
        <taxon>Bacteria</taxon>
        <taxon>Pseudomonadati</taxon>
        <taxon>Pseudomonadota</taxon>
        <taxon>Alphaproteobacteria</taxon>
        <taxon>Maricaulales</taxon>
        <taxon>Robiginitomaculaceae</taxon>
        <taxon>Hellea</taxon>
    </lineage>
</organism>
<evidence type="ECO:0000259" key="1">
    <source>
        <dbReference type="Pfam" id="PF21866"/>
    </source>
</evidence>
<dbReference type="AlphaFoldDB" id="A0A7C5QT36"/>
<gene>
    <name evidence="2" type="ORF">ENJ42_10095</name>
</gene>
<dbReference type="Pfam" id="PF21866">
    <property type="entry name" value="DUF6915"/>
    <property type="match status" value="1"/>
</dbReference>
<evidence type="ECO:0000313" key="2">
    <source>
        <dbReference type="EMBL" id="HHL43959.1"/>
    </source>
</evidence>